<dbReference type="SUPFAM" id="SSF103473">
    <property type="entry name" value="MFS general substrate transporter"/>
    <property type="match status" value="2"/>
</dbReference>
<dbReference type="Pfam" id="PF07690">
    <property type="entry name" value="MFS_1"/>
    <property type="match status" value="2"/>
</dbReference>
<feature type="transmembrane region" description="Helical" evidence="6">
    <location>
        <begin position="323"/>
        <end position="341"/>
    </location>
</feature>
<feature type="domain" description="Major facilitator superfamily (MFS) profile" evidence="7">
    <location>
        <begin position="319"/>
        <end position="519"/>
    </location>
</feature>
<feature type="transmembrane region" description="Helical" evidence="6">
    <location>
        <begin position="448"/>
        <end position="468"/>
    </location>
</feature>
<dbReference type="PANTHER" id="PTHR19432">
    <property type="entry name" value="SUGAR TRANSPORTER"/>
    <property type="match status" value="1"/>
</dbReference>
<keyword evidence="2" id="KW-0813">Transport</keyword>
<dbReference type="PROSITE" id="PS50850">
    <property type="entry name" value="MFS"/>
    <property type="match status" value="1"/>
</dbReference>
<dbReference type="Gene3D" id="1.20.1250.20">
    <property type="entry name" value="MFS general substrate transporter like domains"/>
    <property type="match status" value="2"/>
</dbReference>
<feature type="transmembrane region" description="Helical" evidence="6">
    <location>
        <begin position="267"/>
        <end position="287"/>
    </location>
</feature>
<accession>A0A5B7SRG0</accession>
<evidence type="ECO:0000256" key="3">
    <source>
        <dbReference type="ARBA" id="ARBA00022692"/>
    </source>
</evidence>
<evidence type="ECO:0000256" key="4">
    <source>
        <dbReference type="ARBA" id="ARBA00022989"/>
    </source>
</evidence>
<dbReference type="AlphaFoldDB" id="A0A5B7SRG0"/>
<evidence type="ECO:0000256" key="5">
    <source>
        <dbReference type="ARBA" id="ARBA00023136"/>
    </source>
</evidence>
<feature type="transmembrane region" description="Helical" evidence="6">
    <location>
        <begin position="480"/>
        <end position="499"/>
    </location>
</feature>
<name>A0A5B7SRG0_9FLAO</name>
<dbReference type="InterPro" id="IPR011701">
    <property type="entry name" value="MFS"/>
</dbReference>
<protein>
    <submittedName>
        <fullName evidence="8">SLC45 family MFS transporter</fullName>
    </submittedName>
</protein>
<feature type="transmembrane region" description="Helical" evidence="6">
    <location>
        <begin position="233"/>
        <end position="255"/>
    </location>
</feature>
<dbReference type="GO" id="GO:0022857">
    <property type="term" value="F:transmembrane transporter activity"/>
    <property type="evidence" value="ECO:0007669"/>
    <property type="project" value="InterPro"/>
</dbReference>
<feature type="transmembrane region" description="Helical" evidence="6">
    <location>
        <begin position="145"/>
        <end position="166"/>
    </location>
</feature>
<feature type="transmembrane region" description="Helical" evidence="6">
    <location>
        <begin position="415"/>
        <end position="436"/>
    </location>
</feature>
<dbReference type="InterPro" id="IPR036259">
    <property type="entry name" value="MFS_trans_sf"/>
</dbReference>
<dbReference type="KEGG" id="asag:FGM00_14200"/>
<sequence length="519" mass="58219">MMNMIKKPRLNFWQIWNMNVGFFGIQFSFGLQQSAVNPIFEYLGAHHQELPLLNLAGPVTGLLIQPIIGAISDKTWSTKYGRRKPFFLIGAILASLCLFAFPYSSTLWFAVGLLWILDAANNTAMEPYRAFVGDKLPDGQLTFGYQMQSLFVGAGITIANFSLFLFQDWFSAPTEMVESISAIPTWVYYSFFLGAFASVATVAWSVWKTPEIPPSEEELMEIKKFNAGKPHPIIQVFGALIAVLSVPLLFGLLLGQVIPYLFENYNLLVIIMLVIAFIWLFFLYRLIKNNPENSTIRKFGDLLMPLMEAAEAIQDMSKFMWKLSAVYFFQWYALFVYWQFIAPMLKASIPGITPDEALGQVGLMNGTYNFVTMIVALALVPIAKKYSSKWVYVVSLFLTGIAMLSMPYIQNQYALLVPMVFFGIGWAAMMGIPYAMVSKVIPSERRGVYMGIVNMMIVIPMLIQTVSFGPIIEHVLDDNAVYAILFGGVFFIIAGLLAMRLREPATNEDGNIVAPVSGH</sequence>
<keyword evidence="9" id="KW-1185">Reference proteome</keyword>
<keyword evidence="3 6" id="KW-0812">Transmembrane</keyword>
<dbReference type="OrthoDB" id="7584869at2"/>
<dbReference type="EMBL" id="CP040710">
    <property type="protein sequence ID" value="QCX01206.1"/>
    <property type="molecule type" value="Genomic_DNA"/>
</dbReference>
<evidence type="ECO:0000313" key="8">
    <source>
        <dbReference type="EMBL" id="QCX01206.1"/>
    </source>
</evidence>
<dbReference type="Proteomes" id="UP000310017">
    <property type="component" value="Chromosome"/>
</dbReference>
<evidence type="ECO:0000256" key="1">
    <source>
        <dbReference type="ARBA" id="ARBA00004141"/>
    </source>
</evidence>
<keyword evidence="4 6" id="KW-1133">Transmembrane helix</keyword>
<reference evidence="8 9" key="1">
    <citation type="submission" date="2019-05" db="EMBL/GenBank/DDBJ databases">
        <title>Genome sequencing of F202Z8.</title>
        <authorList>
            <person name="Kwon Y.M."/>
        </authorList>
    </citation>
    <scope>NUCLEOTIDE SEQUENCE [LARGE SCALE GENOMIC DNA]</scope>
    <source>
        <strain evidence="8 9">F202Z8</strain>
    </source>
</reference>
<dbReference type="GO" id="GO:0016020">
    <property type="term" value="C:membrane"/>
    <property type="evidence" value="ECO:0007669"/>
    <property type="project" value="UniProtKB-SubCell"/>
</dbReference>
<feature type="transmembrane region" description="Helical" evidence="6">
    <location>
        <begin position="51"/>
        <end position="72"/>
    </location>
</feature>
<keyword evidence="5 6" id="KW-0472">Membrane</keyword>
<dbReference type="PANTHER" id="PTHR19432:SF35">
    <property type="entry name" value="SOLUTE CARRIER FAMILY 45 MEMBER 3 ISOFORM X1"/>
    <property type="match status" value="1"/>
</dbReference>
<feature type="transmembrane region" description="Helical" evidence="6">
    <location>
        <begin position="361"/>
        <end position="383"/>
    </location>
</feature>
<evidence type="ECO:0000259" key="7">
    <source>
        <dbReference type="PROSITE" id="PS50850"/>
    </source>
</evidence>
<feature type="transmembrane region" description="Helical" evidence="6">
    <location>
        <begin position="84"/>
        <end position="101"/>
    </location>
</feature>
<organism evidence="8 9">
    <name type="scientific">Aggregatimonas sangjinii</name>
    <dbReference type="NCBI Taxonomy" id="2583587"/>
    <lineage>
        <taxon>Bacteria</taxon>
        <taxon>Pseudomonadati</taxon>
        <taxon>Bacteroidota</taxon>
        <taxon>Flavobacteriia</taxon>
        <taxon>Flavobacteriales</taxon>
        <taxon>Flavobacteriaceae</taxon>
        <taxon>Aggregatimonas</taxon>
    </lineage>
</organism>
<gene>
    <name evidence="8" type="ORF">FGM00_14200</name>
</gene>
<comment type="subcellular location">
    <subcellularLocation>
        <location evidence="1">Membrane</location>
        <topology evidence="1">Multi-pass membrane protein</topology>
    </subcellularLocation>
</comment>
<evidence type="ECO:0000256" key="6">
    <source>
        <dbReference type="SAM" id="Phobius"/>
    </source>
</evidence>
<evidence type="ECO:0000313" key="9">
    <source>
        <dbReference type="Proteomes" id="UP000310017"/>
    </source>
</evidence>
<feature type="transmembrane region" description="Helical" evidence="6">
    <location>
        <begin position="390"/>
        <end position="409"/>
    </location>
</feature>
<proteinExistence type="predicted"/>
<dbReference type="InterPro" id="IPR020846">
    <property type="entry name" value="MFS_dom"/>
</dbReference>
<evidence type="ECO:0000256" key="2">
    <source>
        <dbReference type="ARBA" id="ARBA00022448"/>
    </source>
</evidence>